<dbReference type="Pfam" id="PF14252">
    <property type="entry name" value="DUF4347"/>
    <property type="match status" value="1"/>
</dbReference>
<name>A0A951U302_9CYAN</name>
<dbReference type="AlphaFoldDB" id="A0A951U302"/>
<accession>A0A951U302</accession>
<sequence>MPVNPVSGREIAFIDMSVQQYATLAAGVRAGVEMLVLNAQQDGVEQITQVLRKRRDLSCIHLISPGTVSSFQLGNTALSLNTLERYVWDLTIWSNALGSDAELLIYGSEVAKGVRGEEFVGHLSELTSARVAASRSKTGGLLTGGNWKLEVQTLPCQTALAFNLETMAAYETLL</sequence>
<dbReference type="EMBL" id="JAHHHV010000006">
    <property type="protein sequence ID" value="MBW4464143.1"/>
    <property type="molecule type" value="Genomic_DNA"/>
</dbReference>
<protein>
    <submittedName>
        <fullName evidence="2">DUF4347 domain-containing protein</fullName>
    </submittedName>
</protein>
<feature type="domain" description="DUF4347" evidence="1">
    <location>
        <begin position="11"/>
        <end position="174"/>
    </location>
</feature>
<evidence type="ECO:0000259" key="1">
    <source>
        <dbReference type="Pfam" id="PF14252"/>
    </source>
</evidence>
<dbReference type="InterPro" id="IPR025592">
    <property type="entry name" value="DUF4347"/>
</dbReference>
<organism evidence="2 3">
    <name type="scientific">Pegethrix bostrychoides GSE-TBD4-15B</name>
    <dbReference type="NCBI Taxonomy" id="2839662"/>
    <lineage>
        <taxon>Bacteria</taxon>
        <taxon>Bacillati</taxon>
        <taxon>Cyanobacteriota</taxon>
        <taxon>Cyanophyceae</taxon>
        <taxon>Oculatellales</taxon>
        <taxon>Oculatellaceae</taxon>
        <taxon>Pegethrix</taxon>
    </lineage>
</organism>
<dbReference type="Proteomes" id="UP000707356">
    <property type="component" value="Unassembled WGS sequence"/>
</dbReference>
<proteinExistence type="predicted"/>
<evidence type="ECO:0000313" key="2">
    <source>
        <dbReference type="EMBL" id="MBW4464143.1"/>
    </source>
</evidence>
<gene>
    <name evidence="2" type="ORF">KME07_01720</name>
</gene>
<comment type="caution">
    <text evidence="2">The sequence shown here is derived from an EMBL/GenBank/DDBJ whole genome shotgun (WGS) entry which is preliminary data.</text>
</comment>
<reference evidence="2" key="2">
    <citation type="journal article" date="2022" name="Microbiol. Resour. Announc.">
        <title>Metagenome Sequencing to Explore Phylogenomics of Terrestrial Cyanobacteria.</title>
        <authorList>
            <person name="Ward R.D."/>
            <person name="Stajich J.E."/>
            <person name="Johansen J.R."/>
            <person name="Huntemann M."/>
            <person name="Clum A."/>
            <person name="Foster B."/>
            <person name="Foster B."/>
            <person name="Roux S."/>
            <person name="Palaniappan K."/>
            <person name="Varghese N."/>
            <person name="Mukherjee S."/>
            <person name="Reddy T.B.K."/>
            <person name="Daum C."/>
            <person name="Copeland A."/>
            <person name="Chen I.A."/>
            <person name="Ivanova N.N."/>
            <person name="Kyrpides N.C."/>
            <person name="Shapiro N."/>
            <person name="Eloe-Fadrosh E.A."/>
            <person name="Pietrasiak N."/>
        </authorList>
    </citation>
    <scope>NUCLEOTIDE SEQUENCE</scope>
    <source>
        <strain evidence="2">GSE-TBD4-15B</strain>
    </source>
</reference>
<reference evidence="2" key="1">
    <citation type="submission" date="2021-05" db="EMBL/GenBank/DDBJ databases">
        <authorList>
            <person name="Pietrasiak N."/>
            <person name="Ward R."/>
            <person name="Stajich J.E."/>
            <person name="Kurbessoian T."/>
        </authorList>
    </citation>
    <scope>NUCLEOTIDE SEQUENCE</scope>
    <source>
        <strain evidence="2">GSE-TBD4-15B</strain>
    </source>
</reference>
<evidence type="ECO:0000313" key="3">
    <source>
        <dbReference type="Proteomes" id="UP000707356"/>
    </source>
</evidence>